<dbReference type="EMBL" id="JABANE010000002">
    <property type="protein sequence ID" value="NME66619.1"/>
    <property type="molecule type" value="Genomic_DNA"/>
</dbReference>
<proteinExistence type="predicted"/>
<gene>
    <name evidence="1" type="ORF">HHU12_01460</name>
</gene>
<accession>A0A7X9RSZ0</accession>
<comment type="caution">
    <text evidence="1">The sequence shown here is derived from an EMBL/GenBank/DDBJ whole genome shotgun (WGS) entry which is preliminary data.</text>
</comment>
<evidence type="ECO:0000313" key="2">
    <source>
        <dbReference type="Proteomes" id="UP000576082"/>
    </source>
</evidence>
<dbReference type="SUPFAM" id="SSF54060">
    <property type="entry name" value="His-Me finger endonucleases"/>
    <property type="match status" value="1"/>
</dbReference>
<evidence type="ECO:0000313" key="1">
    <source>
        <dbReference type="EMBL" id="NME66619.1"/>
    </source>
</evidence>
<sequence>MKAQELRQLGYKTHKDIKGLYINKNGEVYNLKKKKHLKVFKQKPYVLFNSQYINVAKWVLFLFKEKPIRNGQITFIDGNNNNLSIENIKYTRLFSNEYNVPLKEADLLKAIRCYIQVDEKFDLKDHVVKSLYLKTIIRVLRFIENHKEHEYIEIFDTYVNHNPLQFSNVHMVGEIHKISQRDVGIIVNSFFNLLSSQILRFESKGILKIQPFKSKPKTKTEEIREINEYFVPRGFKPLRLKKRSEKEIFKDFEKLCEEIKNTKRV</sequence>
<organism evidence="1 2">
    <name type="scientific">Flammeovirga aprica JL-4</name>
    <dbReference type="NCBI Taxonomy" id="694437"/>
    <lineage>
        <taxon>Bacteria</taxon>
        <taxon>Pseudomonadati</taxon>
        <taxon>Bacteroidota</taxon>
        <taxon>Cytophagia</taxon>
        <taxon>Cytophagales</taxon>
        <taxon>Flammeovirgaceae</taxon>
        <taxon>Flammeovirga</taxon>
    </lineage>
</organism>
<keyword evidence="2" id="KW-1185">Reference proteome</keyword>
<reference evidence="1 2" key="1">
    <citation type="submission" date="2020-04" db="EMBL/GenBank/DDBJ databases">
        <title>Flammeovirga sp. SR4, a novel species isolated from seawater.</title>
        <authorList>
            <person name="Wang X."/>
        </authorList>
    </citation>
    <scope>NUCLEOTIDE SEQUENCE [LARGE SCALE GENOMIC DNA]</scope>
    <source>
        <strain evidence="1 2">ATCC 23126</strain>
    </source>
</reference>
<dbReference type="AlphaFoldDB" id="A0A7X9RSZ0"/>
<name>A0A7X9RSZ0_9BACT</name>
<dbReference type="Proteomes" id="UP000576082">
    <property type="component" value="Unassembled WGS sequence"/>
</dbReference>
<dbReference type="InterPro" id="IPR044925">
    <property type="entry name" value="His-Me_finger_sf"/>
</dbReference>
<dbReference type="RefSeq" id="WP_169654365.1">
    <property type="nucleotide sequence ID" value="NZ_JABANE010000002.1"/>
</dbReference>
<protein>
    <submittedName>
        <fullName evidence="1">Uncharacterized protein</fullName>
    </submittedName>
</protein>